<organism evidence="1 2">
    <name type="scientific">Oerskovia gallyi</name>
    <dbReference type="NCBI Taxonomy" id="2762226"/>
    <lineage>
        <taxon>Bacteria</taxon>
        <taxon>Bacillati</taxon>
        <taxon>Actinomycetota</taxon>
        <taxon>Actinomycetes</taxon>
        <taxon>Micrococcales</taxon>
        <taxon>Cellulomonadaceae</taxon>
        <taxon>Oerskovia</taxon>
    </lineage>
</organism>
<evidence type="ECO:0000313" key="1">
    <source>
        <dbReference type="EMBL" id="MBD7999528.1"/>
    </source>
</evidence>
<gene>
    <name evidence="1" type="ORF">H9640_13285</name>
</gene>
<dbReference type="Proteomes" id="UP000633601">
    <property type="component" value="Unassembled WGS sequence"/>
</dbReference>
<name>A0ABR8V417_9CELL</name>
<sequence length="223" mass="24993">MLHVNDLAAAVARIDSLFGGPASRVDASALDRGCARCFSDPEDALLRSENALLPDQLVERVAAKDPTHWSDQPALVRRVLPQLVRLLADGRATDARWCARGLVAAGWHGWPDDQRRSVEGFLTTWWRHTLRTAPSFGRIREVFTSCAIASLTVRPWLDVWDEEATQSASVRELRARCIEDWHEDLARYGSTFPCWWGPDGSEERAVEALTAWMLDPGGRAHPR</sequence>
<reference evidence="1 2" key="1">
    <citation type="submission" date="2020-08" db="EMBL/GenBank/DDBJ databases">
        <title>A Genomic Blueprint of the Chicken Gut Microbiome.</title>
        <authorList>
            <person name="Gilroy R."/>
            <person name="Ravi A."/>
            <person name="Getino M."/>
            <person name="Pursley I."/>
            <person name="Horton D.L."/>
            <person name="Alikhan N.-F."/>
            <person name="Baker D."/>
            <person name="Gharbi K."/>
            <person name="Hall N."/>
            <person name="Watson M."/>
            <person name="Adriaenssens E.M."/>
            <person name="Foster-Nyarko E."/>
            <person name="Jarju S."/>
            <person name="Secka A."/>
            <person name="Antonio M."/>
            <person name="Oren A."/>
            <person name="Chaudhuri R."/>
            <person name="La Ragione R.M."/>
            <person name="Hildebrand F."/>
            <person name="Pallen M.J."/>
        </authorList>
    </citation>
    <scope>NUCLEOTIDE SEQUENCE [LARGE SCALE GENOMIC DNA]</scope>
    <source>
        <strain evidence="1 2">Sa2CUA8</strain>
    </source>
</reference>
<protein>
    <submittedName>
        <fullName evidence="1">Uncharacterized protein</fullName>
    </submittedName>
</protein>
<evidence type="ECO:0000313" key="2">
    <source>
        <dbReference type="Proteomes" id="UP000633601"/>
    </source>
</evidence>
<comment type="caution">
    <text evidence="1">The sequence shown here is derived from an EMBL/GenBank/DDBJ whole genome shotgun (WGS) entry which is preliminary data.</text>
</comment>
<keyword evidence="2" id="KW-1185">Reference proteome</keyword>
<dbReference type="RefSeq" id="WP_191791195.1">
    <property type="nucleotide sequence ID" value="NZ_JACSQE010000010.1"/>
</dbReference>
<proteinExistence type="predicted"/>
<dbReference type="EMBL" id="JACSQE010000010">
    <property type="protein sequence ID" value="MBD7999528.1"/>
    <property type="molecule type" value="Genomic_DNA"/>
</dbReference>
<accession>A0ABR8V417</accession>